<gene>
    <name evidence="3" type="ORF">IAD01_06695</name>
</gene>
<dbReference type="EMBL" id="DVIR01000060">
    <property type="protein sequence ID" value="HIS25071.1"/>
    <property type="molecule type" value="Genomic_DNA"/>
</dbReference>
<keyword evidence="2" id="KW-0472">Membrane</keyword>
<feature type="transmembrane region" description="Helical" evidence="2">
    <location>
        <begin position="119"/>
        <end position="138"/>
    </location>
</feature>
<feature type="transmembrane region" description="Helical" evidence="2">
    <location>
        <begin position="20"/>
        <end position="36"/>
    </location>
</feature>
<reference evidence="3" key="2">
    <citation type="journal article" date="2021" name="PeerJ">
        <title>Extensive microbial diversity within the chicken gut microbiome revealed by metagenomics and culture.</title>
        <authorList>
            <person name="Gilroy R."/>
            <person name="Ravi A."/>
            <person name="Getino M."/>
            <person name="Pursley I."/>
            <person name="Horton D.L."/>
            <person name="Alikhan N.F."/>
            <person name="Baker D."/>
            <person name="Gharbi K."/>
            <person name="Hall N."/>
            <person name="Watson M."/>
            <person name="Adriaenssens E.M."/>
            <person name="Foster-Nyarko E."/>
            <person name="Jarju S."/>
            <person name="Secka A."/>
            <person name="Antonio M."/>
            <person name="Oren A."/>
            <person name="Chaudhuri R.R."/>
            <person name="La Ragione R."/>
            <person name="Hildebrand F."/>
            <person name="Pallen M.J."/>
        </authorList>
    </citation>
    <scope>NUCLEOTIDE SEQUENCE</scope>
    <source>
        <strain evidence="3">CHK157-1446</strain>
    </source>
</reference>
<name>A0A9D1EP75_9FIRM</name>
<reference evidence="3" key="1">
    <citation type="submission" date="2020-10" db="EMBL/GenBank/DDBJ databases">
        <authorList>
            <person name="Gilroy R."/>
        </authorList>
    </citation>
    <scope>NUCLEOTIDE SEQUENCE</scope>
    <source>
        <strain evidence="3">CHK157-1446</strain>
    </source>
</reference>
<evidence type="ECO:0000313" key="4">
    <source>
        <dbReference type="Proteomes" id="UP000823982"/>
    </source>
</evidence>
<dbReference type="Proteomes" id="UP000823982">
    <property type="component" value="Unassembled WGS sequence"/>
</dbReference>
<keyword evidence="2" id="KW-0812">Transmembrane</keyword>
<sequence>MSANNSKKFVPIFNKKKGTGYSTVGFVFSAALFVLSCLLNWVWYWAGACFFVTPVAMAVNMWFSIPQPLDTEREKIQRRINLLLGSVGCFVTFLTNIFMKSDGTFMTPSEFIDTGTANVIFVIALIVVYIVIFAYLMSMRGVAKDKTKKAIYAMTNDTVEMEGPDGKKYPIPNDYKIAWELMFDSSAYDNAHDAKASIPEGLLVQHVADCMYREFKDNNWEMFRPKPFDVEKWDRLKRGKYWFDKDYKKQWIKYAYSLHIYAFAFWVKNGKYGVAKADIDRLIEVLINRGLGKNFDFVFIEAMKFRTDFYANVPDSMKDPQIDSICEEVLEREIEDKKFYEKQRLDELRKRLAQEEELREEQLEEELEKEKERKKLRDEYEKKLRNLDDRERTLNAFLDNTAYTNEENYLAGNLGETEYARRKFLRDEAEDKLRKDYEDSVRNLDK</sequence>
<protein>
    <submittedName>
        <fullName evidence="3">Uncharacterized protein</fullName>
    </submittedName>
</protein>
<feature type="transmembrane region" description="Helical" evidence="2">
    <location>
        <begin position="42"/>
        <end position="59"/>
    </location>
</feature>
<keyword evidence="1" id="KW-0175">Coiled coil</keyword>
<dbReference type="AlphaFoldDB" id="A0A9D1EP75"/>
<comment type="caution">
    <text evidence="3">The sequence shown here is derived from an EMBL/GenBank/DDBJ whole genome shotgun (WGS) entry which is preliminary data.</text>
</comment>
<evidence type="ECO:0000256" key="2">
    <source>
        <dbReference type="SAM" id="Phobius"/>
    </source>
</evidence>
<accession>A0A9D1EP75</accession>
<feature type="coiled-coil region" evidence="1">
    <location>
        <begin position="345"/>
        <end position="393"/>
    </location>
</feature>
<proteinExistence type="predicted"/>
<evidence type="ECO:0000256" key="1">
    <source>
        <dbReference type="SAM" id="Coils"/>
    </source>
</evidence>
<organism evidence="3 4">
    <name type="scientific">Candidatus Faeciplasma gallinarum</name>
    <dbReference type="NCBI Taxonomy" id="2840799"/>
    <lineage>
        <taxon>Bacteria</taxon>
        <taxon>Bacillati</taxon>
        <taxon>Bacillota</taxon>
        <taxon>Clostridia</taxon>
        <taxon>Eubacteriales</taxon>
        <taxon>Oscillospiraceae</taxon>
        <taxon>Oscillospiraceae incertae sedis</taxon>
        <taxon>Candidatus Faeciplasma</taxon>
    </lineage>
</organism>
<evidence type="ECO:0000313" key="3">
    <source>
        <dbReference type="EMBL" id="HIS25071.1"/>
    </source>
</evidence>
<feature type="transmembrane region" description="Helical" evidence="2">
    <location>
        <begin position="80"/>
        <end position="99"/>
    </location>
</feature>
<keyword evidence="2" id="KW-1133">Transmembrane helix</keyword>